<dbReference type="EMBL" id="MSCL01000001">
    <property type="protein sequence ID" value="PQJ74598.1"/>
    <property type="molecule type" value="Genomic_DNA"/>
</dbReference>
<evidence type="ECO:0000259" key="6">
    <source>
        <dbReference type="Pfam" id="PF14905"/>
    </source>
</evidence>
<evidence type="ECO:0000256" key="3">
    <source>
        <dbReference type="ARBA" id="ARBA00023237"/>
    </source>
</evidence>
<dbReference type="Gene3D" id="2.170.130.10">
    <property type="entry name" value="TonB-dependent receptor, plug domain"/>
    <property type="match status" value="1"/>
</dbReference>
<dbReference type="SUPFAM" id="SSF49464">
    <property type="entry name" value="Carboxypeptidase regulatory domain-like"/>
    <property type="match status" value="1"/>
</dbReference>
<dbReference type="InterPro" id="IPR041700">
    <property type="entry name" value="OMP_b-brl_3"/>
</dbReference>
<dbReference type="InterPro" id="IPR037066">
    <property type="entry name" value="Plug_dom_sf"/>
</dbReference>
<dbReference type="InterPro" id="IPR036942">
    <property type="entry name" value="Beta-barrel_TonB_sf"/>
</dbReference>
<dbReference type="InterPro" id="IPR012910">
    <property type="entry name" value="Plug_dom"/>
</dbReference>
<dbReference type="PANTHER" id="PTHR40980:SF4">
    <property type="entry name" value="TONB-DEPENDENT RECEPTOR-LIKE BETA-BARREL DOMAIN-CONTAINING PROTEIN"/>
    <property type="match status" value="1"/>
</dbReference>
<feature type="domain" description="TonB-dependent receptor plug" evidence="5">
    <location>
        <begin position="149"/>
        <end position="226"/>
    </location>
</feature>
<keyword evidence="3" id="KW-0998">Cell outer membrane</keyword>
<organism evidence="7 8">
    <name type="scientific">Polaribacter gangjinensis</name>
    <dbReference type="NCBI Taxonomy" id="574710"/>
    <lineage>
        <taxon>Bacteria</taxon>
        <taxon>Pseudomonadati</taxon>
        <taxon>Bacteroidota</taxon>
        <taxon>Flavobacteriia</taxon>
        <taxon>Flavobacteriales</taxon>
        <taxon>Flavobacteriaceae</taxon>
    </lineage>
</organism>
<feature type="domain" description="Outer membrane protein beta-barrel" evidence="6">
    <location>
        <begin position="382"/>
        <end position="796"/>
    </location>
</feature>
<dbReference type="SUPFAM" id="SSF56935">
    <property type="entry name" value="Porins"/>
    <property type="match status" value="1"/>
</dbReference>
<dbReference type="Gene3D" id="2.60.40.1120">
    <property type="entry name" value="Carboxypeptidase-like, regulatory domain"/>
    <property type="match status" value="1"/>
</dbReference>
<comment type="subcellular location">
    <subcellularLocation>
        <location evidence="1">Cell outer membrane</location>
    </subcellularLocation>
</comment>
<dbReference type="GO" id="GO:0009279">
    <property type="term" value="C:cell outer membrane"/>
    <property type="evidence" value="ECO:0007669"/>
    <property type="project" value="UniProtKB-SubCell"/>
</dbReference>
<dbReference type="Pfam" id="PF13715">
    <property type="entry name" value="CarbopepD_reg_2"/>
    <property type="match status" value="1"/>
</dbReference>
<name>A0A2S7WAE4_9FLAO</name>
<evidence type="ECO:0000256" key="2">
    <source>
        <dbReference type="ARBA" id="ARBA00023136"/>
    </source>
</evidence>
<evidence type="ECO:0000259" key="5">
    <source>
        <dbReference type="Pfam" id="PF07715"/>
    </source>
</evidence>
<proteinExistence type="predicted"/>
<comment type="caution">
    <text evidence="7">The sequence shown here is derived from an EMBL/GenBank/DDBJ whole genome shotgun (WGS) entry which is preliminary data.</text>
</comment>
<feature type="chain" id="PRO_5015617336" evidence="4">
    <location>
        <begin position="21"/>
        <end position="821"/>
    </location>
</feature>
<evidence type="ECO:0000256" key="1">
    <source>
        <dbReference type="ARBA" id="ARBA00004442"/>
    </source>
</evidence>
<keyword evidence="2" id="KW-0472">Membrane</keyword>
<keyword evidence="7" id="KW-0675">Receptor</keyword>
<dbReference type="InterPro" id="IPR008969">
    <property type="entry name" value="CarboxyPept-like_regulatory"/>
</dbReference>
<evidence type="ECO:0000313" key="8">
    <source>
        <dbReference type="Proteomes" id="UP000237608"/>
    </source>
</evidence>
<dbReference type="RefSeq" id="WP_105045748.1">
    <property type="nucleotide sequence ID" value="NZ_MSCL01000001.1"/>
</dbReference>
<dbReference type="PANTHER" id="PTHR40980">
    <property type="entry name" value="PLUG DOMAIN-CONTAINING PROTEIN"/>
    <property type="match status" value="1"/>
</dbReference>
<dbReference type="Gene3D" id="2.40.170.20">
    <property type="entry name" value="TonB-dependent receptor, beta-barrel domain"/>
    <property type="match status" value="1"/>
</dbReference>
<dbReference type="AlphaFoldDB" id="A0A2S7WAE4"/>
<dbReference type="Proteomes" id="UP000237608">
    <property type="component" value="Unassembled WGS sequence"/>
</dbReference>
<keyword evidence="8" id="KW-1185">Reference proteome</keyword>
<feature type="signal peptide" evidence="4">
    <location>
        <begin position="1"/>
        <end position="20"/>
    </location>
</feature>
<keyword evidence="4" id="KW-0732">Signal</keyword>
<evidence type="ECO:0000313" key="7">
    <source>
        <dbReference type="EMBL" id="PQJ74598.1"/>
    </source>
</evidence>
<gene>
    <name evidence="7" type="ORF">BTO13_04705</name>
</gene>
<evidence type="ECO:0000256" key="4">
    <source>
        <dbReference type="SAM" id="SignalP"/>
    </source>
</evidence>
<dbReference type="Pfam" id="PF14905">
    <property type="entry name" value="OMP_b-brl_3"/>
    <property type="match status" value="1"/>
</dbReference>
<accession>A0A2S7WAE4</accession>
<sequence>MTKKYSFLIFCLFLTTFLFSQSPSSTNKEITLSGKVIDEATKQPLEYATIILKNTKTQKISGGITDANGLFSVQTAAGNYAISIEFISFKAIKIPAQNYTTNKNLGTFQLKDDTNSLDEVVIIAEKTTVDIRLDKKVFNIGKDLSIRGGNASDVLGNVPSVQVDVEGNVSLRGNDNVTILIDGRPSALVGINGAEALRQIPAEAIERVEVITSPSARYDAEGTAGILNIILRKNQLKGFNGSMQFDLGIPERYGSALNFNLRSKKWNFFTNTGFRYNAVPGNAFNDSEYFDSDAQNAKVVETRNFDRLGRSLFTSFGTEYFINDNSSIVANIVYNLGNDDDVNTNTINRFDSFGNINEATRRIENESEDEKRVQYTLDYVNNFDGKGKKLTASLQYSAEVEDILNEIPETNTQINFVDEIEKVIERQDENSALLQVDYIHPVGENIQYEAGYRGNYRDIFNGFFLEQTDFKNNKPTEILIDNNFNYKELVNAAYFQYGQKFNKISILGGLRYEYTSVEIDQIILNSPAKKNYGNLFPTVNIGIETKEGENVTIGYNRRIRRPRGRFLNPFPSRSSESNIFSGNVDLNPVLTDAFDVGYLKRWEKFTLSTSIYYNISNDNWEFIQENTGELTDNGDAVLRRFPVNLSTSERVGFEFTLNYKPFKVWNINSDFNLFHVTTDGDYTNPTTGFTQNFDFENTSYFIRLNQKISLPNKTDIQINSNYSGPSRNAQSRNKGIFSMDFAASKEIMKERASINFNISDVFNSRKRMSTTLIPGFTEQYSEFQWRERQISLSFIYRFNQTKIDKKKNGGQDYNGLDEFEG</sequence>
<protein>
    <submittedName>
        <fullName evidence="7">TonB-dependent receptor</fullName>
    </submittedName>
</protein>
<reference evidence="7 8" key="1">
    <citation type="submission" date="2016-12" db="EMBL/GenBank/DDBJ databases">
        <title>Trade-off between light-utilization and light-protection in marine flavobacteria.</title>
        <authorList>
            <person name="Kumagai Y."/>
            <person name="Yoshizawa S."/>
            <person name="Kogure K."/>
            <person name="Iwasaki W."/>
        </authorList>
    </citation>
    <scope>NUCLEOTIDE SEQUENCE [LARGE SCALE GENOMIC DNA]</scope>
    <source>
        <strain evidence="7 8">KCTC 22729</strain>
    </source>
</reference>
<dbReference type="OrthoDB" id="606851at2"/>
<dbReference type="Pfam" id="PF07715">
    <property type="entry name" value="Plug"/>
    <property type="match status" value="1"/>
</dbReference>